<dbReference type="Proteomes" id="UP001162483">
    <property type="component" value="Unassembled WGS sequence"/>
</dbReference>
<evidence type="ECO:0000313" key="3">
    <source>
        <dbReference type="Proteomes" id="UP001162483"/>
    </source>
</evidence>
<organism evidence="2 3">
    <name type="scientific">Staurois parvus</name>
    <dbReference type="NCBI Taxonomy" id="386267"/>
    <lineage>
        <taxon>Eukaryota</taxon>
        <taxon>Metazoa</taxon>
        <taxon>Chordata</taxon>
        <taxon>Craniata</taxon>
        <taxon>Vertebrata</taxon>
        <taxon>Euteleostomi</taxon>
        <taxon>Amphibia</taxon>
        <taxon>Batrachia</taxon>
        <taxon>Anura</taxon>
        <taxon>Neobatrachia</taxon>
        <taxon>Ranoidea</taxon>
        <taxon>Ranidae</taxon>
        <taxon>Staurois</taxon>
    </lineage>
</organism>
<protein>
    <submittedName>
        <fullName evidence="2">Uncharacterized protein</fullName>
    </submittedName>
</protein>
<comment type="caution">
    <text evidence="2">The sequence shown here is derived from an EMBL/GenBank/DDBJ whole genome shotgun (WGS) entry which is preliminary data.</text>
</comment>
<dbReference type="EMBL" id="CATNWA010021642">
    <property type="protein sequence ID" value="CAI9623418.1"/>
    <property type="molecule type" value="Genomic_DNA"/>
</dbReference>
<sequence length="117" mass="13043">VVCPPQLVSPAVLYSRRLASSVWAPGCDSLRLQSRVPTTHARVALHFMNGPVVFWDLLRVPKDYREGERTPSASDSLGQGGSGYLSNLDTRSPKVPILNGEQSLKWNFPFWVELCFN</sequence>
<evidence type="ECO:0000313" key="2">
    <source>
        <dbReference type="EMBL" id="CAI9623418.1"/>
    </source>
</evidence>
<feature type="non-terminal residue" evidence="2">
    <location>
        <position position="117"/>
    </location>
</feature>
<proteinExistence type="predicted"/>
<feature type="non-terminal residue" evidence="2">
    <location>
        <position position="1"/>
    </location>
</feature>
<feature type="region of interest" description="Disordered" evidence="1">
    <location>
        <begin position="66"/>
        <end position="87"/>
    </location>
</feature>
<accession>A0ABN9HVD7</accession>
<reference evidence="2" key="1">
    <citation type="submission" date="2023-05" db="EMBL/GenBank/DDBJ databases">
        <authorList>
            <person name="Stuckert A."/>
        </authorList>
    </citation>
    <scope>NUCLEOTIDE SEQUENCE</scope>
</reference>
<keyword evidence="3" id="KW-1185">Reference proteome</keyword>
<evidence type="ECO:0000256" key="1">
    <source>
        <dbReference type="SAM" id="MobiDB-lite"/>
    </source>
</evidence>
<name>A0ABN9HVD7_9NEOB</name>
<gene>
    <name evidence="2" type="ORF">SPARVUS_LOCUS16462420</name>
</gene>